<evidence type="ECO:0000313" key="1">
    <source>
        <dbReference type="EMBL" id="KAJ0104519.1"/>
    </source>
</evidence>
<sequence length="143" mass="15565">MFYEKNSAGDRFLRDSSWAKTGDYALGSKLGGKRVGMGKIGSEVVKRLQAFGSIISFNSRTKKSSIPFPYYADVYELAVNTAVLVVCCALTEETHHIINEDVMTVLGKEGVIINVGCGALIDEKEMVKHLVRGEIGDAGLDVF</sequence>
<organism evidence="1 2">
    <name type="scientific">Pistacia atlantica</name>
    <dbReference type="NCBI Taxonomy" id="434234"/>
    <lineage>
        <taxon>Eukaryota</taxon>
        <taxon>Viridiplantae</taxon>
        <taxon>Streptophyta</taxon>
        <taxon>Embryophyta</taxon>
        <taxon>Tracheophyta</taxon>
        <taxon>Spermatophyta</taxon>
        <taxon>Magnoliopsida</taxon>
        <taxon>eudicotyledons</taxon>
        <taxon>Gunneridae</taxon>
        <taxon>Pentapetalae</taxon>
        <taxon>rosids</taxon>
        <taxon>malvids</taxon>
        <taxon>Sapindales</taxon>
        <taxon>Anacardiaceae</taxon>
        <taxon>Pistacia</taxon>
    </lineage>
</organism>
<protein>
    <submittedName>
        <fullName evidence="1">Uncharacterized protein</fullName>
    </submittedName>
</protein>
<evidence type="ECO:0000313" key="2">
    <source>
        <dbReference type="Proteomes" id="UP001164250"/>
    </source>
</evidence>
<accession>A0ACC1BXG4</accession>
<name>A0ACC1BXG4_9ROSI</name>
<gene>
    <name evidence="1" type="ORF">Patl1_18577</name>
</gene>
<keyword evidence="2" id="KW-1185">Reference proteome</keyword>
<dbReference type="EMBL" id="CM047898">
    <property type="protein sequence ID" value="KAJ0104519.1"/>
    <property type="molecule type" value="Genomic_DNA"/>
</dbReference>
<reference evidence="2" key="1">
    <citation type="journal article" date="2023" name="G3 (Bethesda)">
        <title>Genome assembly and association tests identify interacting loci associated with vigor, precocity, and sex in interspecific pistachio rootstocks.</title>
        <authorList>
            <person name="Palmer W."/>
            <person name="Jacygrad E."/>
            <person name="Sagayaradj S."/>
            <person name="Cavanaugh K."/>
            <person name="Han R."/>
            <person name="Bertier L."/>
            <person name="Beede B."/>
            <person name="Kafkas S."/>
            <person name="Golino D."/>
            <person name="Preece J."/>
            <person name="Michelmore R."/>
        </authorList>
    </citation>
    <scope>NUCLEOTIDE SEQUENCE [LARGE SCALE GENOMIC DNA]</scope>
</reference>
<comment type="caution">
    <text evidence="1">The sequence shown here is derived from an EMBL/GenBank/DDBJ whole genome shotgun (WGS) entry which is preliminary data.</text>
</comment>
<dbReference type="Proteomes" id="UP001164250">
    <property type="component" value="Chromosome 2"/>
</dbReference>
<proteinExistence type="predicted"/>